<keyword evidence="3" id="KW-1185">Reference proteome</keyword>
<evidence type="ECO:0000313" key="3">
    <source>
        <dbReference type="Proteomes" id="UP000005324"/>
    </source>
</evidence>
<sequence length="92" mass="10017">MDNTASILAFPGQPQDRLRLALRKLEAALAEQAEAVALFRSNLQELKSATNGLASQVHRYHDTLGETAVKVRHAHEAARALERTAEKMAALG</sequence>
<protein>
    <submittedName>
        <fullName evidence="2">Uncharacterized protein</fullName>
    </submittedName>
</protein>
<proteinExistence type="predicted"/>
<evidence type="ECO:0000256" key="1">
    <source>
        <dbReference type="SAM" id="Coils"/>
    </source>
</evidence>
<dbReference type="AlphaFoldDB" id="D5RPJ9"/>
<accession>D5RPJ9</accession>
<organism evidence="2 3">
    <name type="scientific">Pseudoroseomonas cervicalis ATCC 49957</name>
    <dbReference type="NCBI Taxonomy" id="525371"/>
    <lineage>
        <taxon>Bacteria</taxon>
        <taxon>Pseudomonadati</taxon>
        <taxon>Pseudomonadota</taxon>
        <taxon>Alphaproteobacteria</taxon>
        <taxon>Acetobacterales</taxon>
        <taxon>Roseomonadaceae</taxon>
        <taxon>Roseomonas</taxon>
    </lineage>
</organism>
<gene>
    <name evidence="2" type="ORF">HMPREF0731_3010</name>
</gene>
<dbReference type="Proteomes" id="UP000005324">
    <property type="component" value="Unassembled WGS sequence"/>
</dbReference>
<dbReference type="EMBL" id="ADVL01000633">
    <property type="protein sequence ID" value="EFH10794.1"/>
    <property type="molecule type" value="Genomic_DNA"/>
</dbReference>
<keyword evidence="1" id="KW-0175">Coiled coil</keyword>
<evidence type="ECO:0000313" key="2">
    <source>
        <dbReference type="EMBL" id="EFH10794.1"/>
    </source>
</evidence>
<dbReference type="HOGENOM" id="CLU_2411315_0_0_5"/>
<name>D5RPJ9_9PROT</name>
<dbReference type="OrthoDB" id="9978005at2"/>
<comment type="caution">
    <text evidence="2">The sequence shown here is derived from an EMBL/GenBank/DDBJ whole genome shotgun (WGS) entry which is preliminary data.</text>
</comment>
<dbReference type="RefSeq" id="WP_007002041.1">
    <property type="nucleotide sequence ID" value="NZ_GG770777.1"/>
</dbReference>
<feature type="coiled-coil region" evidence="1">
    <location>
        <begin position="15"/>
        <end position="42"/>
    </location>
</feature>
<reference evidence="2 3" key="1">
    <citation type="submission" date="2010-04" db="EMBL/GenBank/DDBJ databases">
        <authorList>
            <person name="Qin X."/>
            <person name="Bachman B."/>
            <person name="Battles P."/>
            <person name="Bell A."/>
            <person name="Bess C."/>
            <person name="Bickham C."/>
            <person name="Chaboub L."/>
            <person name="Chen D."/>
            <person name="Coyle M."/>
            <person name="Deiros D.R."/>
            <person name="Dinh H."/>
            <person name="Forbes L."/>
            <person name="Fowler G."/>
            <person name="Francisco L."/>
            <person name="Fu Q."/>
            <person name="Gubbala S."/>
            <person name="Hale W."/>
            <person name="Han Y."/>
            <person name="Hemphill L."/>
            <person name="Highlander S.K."/>
            <person name="Hirani K."/>
            <person name="Hogues M."/>
            <person name="Jackson L."/>
            <person name="Jakkamsetti A."/>
            <person name="Javaid M."/>
            <person name="Jiang H."/>
            <person name="Korchina V."/>
            <person name="Kovar C."/>
            <person name="Lara F."/>
            <person name="Lee S."/>
            <person name="Mata R."/>
            <person name="Mathew T."/>
            <person name="Moen C."/>
            <person name="Morales K."/>
            <person name="Munidasa M."/>
            <person name="Nazareth L."/>
            <person name="Ngo R."/>
            <person name="Nguyen L."/>
            <person name="Okwuonu G."/>
            <person name="Ongeri F."/>
            <person name="Patil S."/>
            <person name="Petrosino J."/>
            <person name="Pham C."/>
            <person name="Pham P."/>
            <person name="Pu L.-L."/>
            <person name="Puazo M."/>
            <person name="Raj R."/>
            <person name="Reid J."/>
            <person name="Rouhana J."/>
            <person name="Saada N."/>
            <person name="Shang Y."/>
            <person name="Simmons D."/>
            <person name="Thornton R."/>
            <person name="Warren J."/>
            <person name="Weissenberger G."/>
            <person name="Zhang J."/>
            <person name="Zhang L."/>
            <person name="Zhou C."/>
            <person name="Zhu D."/>
            <person name="Muzny D."/>
            <person name="Worley K."/>
            <person name="Gibbs R."/>
        </authorList>
    </citation>
    <scope>NUCLEOTIDE SEQUENCE [LARGE SCALE GENOMIC DNA]</scope>
    <source>
        <strain evidence="2 3">ATCC 49957</strain>
    </source>
</reference>